<dbReference type="WBParaSite" id="nRc.2.0.1.t39342-RA">
    <property type="protein sequence ID" value="nRc.2.0.1.t39342-RA"/>
    <property type="gene ID" value="nRc.2.0.1.g39342"/>
</dbReference>
<sequence length="355" mass="40106">MLLAPITAGPASIVDSSRHGEQYLNLLEALEKDEAGGVALNLRCLAEQLRQITPRLRDQENQVVTMLSSLRDANKVISLRGTLVDNNDYKEFTDALSDYQKQLIAYDIQLEAEMKRQESRPKMKEAKIDQLRSKVVKMIKTSCRSDVNERDNDSKVSKFSCIPQRNKKAFRRVNKKKIKALSIILFSNDDPTLLDVKQITKSRLPHHQESRERLSTRTVQDDKLDEVAPDKQPVASNDDSPKVPFDLNLPKQTTLIACAKEKRSDRGTQDPASSWFRFAYGSRILCCLLFLSACFCSFHIVNVIYSSIITAVDDCEAANTLCKRFNTCCFSICGANRLNILLSKLITINIENNIG</sequence>
<dbReference type="Proteomes" id="UP000887565">
    <property type="component" value="Unplaced"/>
</dbReference>
<dbReference type="AlphaFoldDB" id="A0A915KNK8"/>
<accession>A0A915KNK8</accession>
<name>A0A915KNK8_ROMCU</name>
<organism evidence="1 2">
    <name type="scientific">Romanomermis culicivorax</name>
    <name type="common">Nematode worm</name>
    <dbReference type="NCBI Taxonomy" id="13658"/>
    <lineage>
        <taxon>Eukaryota</taxon>
        <taxon>Metazoa</taxon>
        <taxon>Ecdysozoa</taxon>
        <taxon>Nematoda</taxon>
        <taxon>Enoplea</taxon>
        <taxon>Dorylaimia</taxon>
        <taxon>Mermithida</taxon>
        <taxon>Mermithoidea</taxon>
        <taxon>Mermithidae</taxon>
        <taxon>Romanomermis</taxon>
    </lineage>
</organism>
<protein>
    <submittedName>
        <fullName evidence="2">Uncharacterized protein</fullName>
    </submittedName>
</protein>
<evidence type="ECO:0000313" key="2">
    <source>
        <dbReference type="WBParaSite" id="nRc.2.0.1.t39342-RA"/>
    </source>
</evidence>
<keyword evidence="1" id="KW-1185">Reference proteome</keyword>
<reference evidence="2" key="1">
    <citation type="submission" date="2022-11" db="UniProtKB">
        <authorList>
            <consortium name="WormBaseParasite"/>
        </authorList>
    </citation>
    <scope>IDENTIFICATION</scope>
</reference>
<evidence type="ECO:0000313" key="1">
    <source>
        <dbReference type="Proteomes" id="UP000887565"/>
    </source>
</evidence>
<proteinExistence type="predicted"/>